<reference evidence="1" key="3">
    <citation type="submission" date="2025-09" db="UniProtKB">
        <authorList>
            <consortium name="Ensembl"/>
        </authorList>
    </citation>
    <scope>IDENTIFICATION</scope>
    <source>
        <strain evidence="1">broiler</strain>
    </source>
</reference>
<dbReference type="Proteomes" id="UP000000539">
    <property type="component" value="Chromosome 3"/>
</dbReference>
<name>A0A8V0YH94_CHICK</name>
<keyword evidence="2" id="KW-1185">Reference proteome</keyword>
<protein>
    <submittedName>
        <fullName evidence="1">Uncharacterized protein</fullName>
    </submittedName>
</protein>
<dbReference type="AlphaFoldDB" id="A0A8V0YH94"/>
<evidence type="ECO:0000313" key="2">
    <source>
        <dbReference type="Proteomes" id="UP000000539"/>
    </source>
</evidence>
<accession>A0A8V0YH94</accession>
<reference evidence="1" key="2">
    <citation type="submission" date="2025-08" db="UniProtKB">
        <authorList>
            <consortium name="Ensembl"/>
        </authorList>
    </citation>
    <scope>IDENTIFICATION</scope>
    <source>
        <strain evidence="1">broiler</strain>
    </source>
</reference>
<evidence type="ECO:0000313" key="1">
    <source>
        <dbReference type="Ensembl" id="ENSGALP00010020235.1"/>
    </source>
</evidence>
<reference evidence="1" key="1">
    <citation type="submission" date="2020-11" db="EMBL/GenBank/DDBJ databases">
        <title>Gallus gallus (Chicken) genome, bGalGal1, GRCg7b, maternal haplotype autosomes + Z &amp; W.</title>
        <authorList>
            <person name="Warren W."/>
            <person name="Formenti G."/>
            <person name="Fedrigo O."/>
            <person name="Haase B."/>
            <person name="Mountcastle J."/>
            <person name="Balacco J."/>
            <person name="Tracey A."/>
            <person name="Schneider V."/>
            <person name="Okimoto R."/>
            <person name="Cheng H."/>
            <person name="Hawken R."/>
            <person name="Howe K."/>
            <person name="Jarvis E.D."/>
        </authorList>
    </citation>
    <scope>NUCLEOTIDE SEQUENCE [LARGE SCALE GENOMIC DNA]</scope>
    <source>
        <strain evidence="1">Broiler</strain>
    </source>
</reference>
<sequence length="98" mass="10954">MLTLTLKSLRSLPERETEMIITYNVFDGSCPARQPMVSSWPPFTPSPCLSTAQLHRRPLKEEGCPAPTCLCADKGHPKGCRGTSELNHMREIPRDPSF</sequence>
<organism evidence="1 2">
    <name type="scientific">Gallus gallus</name>
    <name type="common">Chicken</name>
    <dbReference type="NCBI Taxonomy" id="9031"/>
    <lineage>
        <taxon>Eukaryota</taxon>
        <taxon>Metazoa</taxon>
        <taxon>Chordata</taxon>
        <taxon>Craniata</taxon>
        <taxon>Vertebrata</taxon>
        <taxon>Euteleostomi</taxon>
        <taxon>Archelosauria</taxon>
        <taxon>Archosauria</taxon>
        <taxon>Dinosauria</taxon>
        <taxon>Saurischia</taxon>
        <taxon>Theropoda</taxon>
        <taxon>Coelurosauria</taxon>
        <taxon>Aves</taxon>
        <taxon>Neognathae</taxon>
        <taxon>Galloanserae</taxon>
        <taxon>Galliformes</taxon>
        <taxon>Phasianidae</taxon>
        <taxon>Phasianinae</taxon>
        <taxon>Gallus</taxon>
    </lineage>
</organism>
<dbReference type="Ensembl" id="ENSGALT00010034450.1">
    <property type="protein sequence ID" value="ENSGALP00010020235.1"/>
    <property type="gene ID" value="ENSGALG00010014309.1"/>
</dbReference>
<proteinExistence type="predicted"/>